<dbReference type="EMBL" id="HACM01001145">
    <property type="protein sequence ID" value="CRZ01587.1"/>
    <property type="molecule type" value="Transcribed_RNA"/>
</dbReference>
<accession>A0A0H5QIW3</accession>
<dbReference type="Pfam" id="PF00400">
    <property type="entry name" value="WD40"/>
    <property type="match status" value="1"/>
</dbReference>
<evidence type="ECO:0000256" key="3">
    <source>
        <dbReference type="ARBA" id="ARBA00022737"/>
    </source>
</evidence>
<protein>
    <recommendedName>
        <fullName evidence="4">Serine/threonine-protein phosphatase 2A 55 kDa regulatory subunit B</fullName>
    </recommendedName>
</protein>
<dbReference type="InterPro" id="IPR000009">
    <property type="entry name" value="PP2A_PR55"/>
</dbReference>
<reference evidence="5" key="1">
    <citation type="submission" date="2015-04" db="EMBL/GenBank/DDBJ databases">
        <title>The genome sequence of the plant pathogenic Rhizarian Plasmodiophora brassicae reveals insights in its biotrophic life cycle and the origin of chitin synthesis.</title>
        <authorList>
            <person name="Schwelm A."/>
            <person name="Fogelqvist J."/>
            <person name="Knaust A."/>
            <person name="Julke S."/>
            <person name="Lilja T."/>
            <person name="Dhandapani V."/>
            <person name="Bonilla-Rosso G."/>
            <person name="Karlsson M."/>
            <person name="Shevchenko A."/>
            <person name="Choi S.R."/>
            <person name="Kim H.G."/>
            <person name="Park J.Y."/>
            <person name="Lim Y.P."/>
            <person name="Ludwig-Muller J."/>
            <person name="Dixelius C."/>
        </authorList>
    </citation>
    <scope>NUCLEOTIDE SEQUENCE</scope>
    <source>
        <tissue evidence="5">Potato root galls</tissue>
    </source>
</reference>
<dbReference type="Gene3D" id="2.130.10.10">
    <property type="entry name" value="YVTN repeat-like/Quinoprotein amine dehydrogenase"/>
    <property type="match status" value="2"/>
</dbReference>
<dbReference type="SMART" id="SM00320">
    <property type="entry name" value="WD40"/>
    <property type="match status" value="6"/>
</dbReference>
<evidence type="ECO:0000313" key="5">
    <source>
        <dbReference type="EMBL" id="CRZ01587.1"/>
    </source>
</evidence>
<dbReference type="PRINTS" id="PR00600">
    <property type="entry name" value="PP2APR55"/>
</dbReference>
<evidence type="ECO:0000256" key="2">
    <source>
        <dbReference type="ARBA" id="ARBA00022574"/>
    </source>
</evidence>
<organism evidence="5">
    <name type="scientific">Spongospora subterranea</name>
    <dbReference type="NCBI Taxonomy" id="70186"/>
    <lineage>
        <taxon>Eukaryota</taxon>
        <taxon>Sar</taxon>
        <taxon>Rhizaria</taxon>
        <taxon>Endomyxa</taxon>
        <taxon>Phytomyxea</taxon>
        <taxon>Plasmodiophorida</taxon>
        <taxon>Plasmodiophoridae</taxon>
        <taxon>Spongospora</taxon>
    </lineage>
</organism>
<dbReference type="AlphaFoldDB" id="A0A0H5QIW3"/>
<dbReference type="GO" id="GO:0019888">
    <property type="term" value="F:protein phosphatase regulator activity"/>
    <property type="evidence" value="ECO:0007669"/>
    <property type="project" value="InterPro"/>
</dbReference>
<name>A0A0H5QIW3_9EUKA</name>
<keyword evidence="2 4" id="KW-0853">WD repeat</keyword>
<dbReference type="InterPro" id="IPR036322">
    <property type="entry name" value="WD40_repeat_dom_sf"/>
</dbReference>
<keyword evidence="3 4" id="KW-0677">Repeat</keyword>
<sequence>MSSNTHELSAQWSFSQTIGDDNGDQDKEQDYISAVAFSPNGAYVAVGNRSGKIWIHQERQDKQIGVKRHYEHYTYFQSHKHDIDYLKSQYIAEKINMIRWCPNVHKSQMLLSTNDKTIKLWKMFTHFMHNSTNLHSGFISDISQVRIPQLTDVDSVPACSLKCSFANAHIYHINSISLCTDHETFISSDDLRINMWNLTVPNISFNMVDLRPDNMDDLTEVITSAHFHPIHCHQLLFSSSRGLIRIMDMREKALLSAPGILLESDTDPSTRSFFSEIISSISDATYSPDGRFVASRDYLSVRIWDIHYPKRPLHVLPVHDAIKSCLSEVYENDSIFDKFEICASSTCSRRVVTGSYNNEAIIYNWDDHSVEKIAPVPTVDQNQAFSSFEVQSYDSTMMRRPDLVPQPSAAIDFDRKCLHVSWHPTDDVIAVASKTDLNIFQRR</sequence>
<dbReference type="InterPro" id="IPR015943">
    <property type="entry name" value="WD40/YVTN_repeat-like_dom_sf"/>
</dbReference>
<comment type="similarity">
    <text evidence="1 4">Belongs to the phosphatase 2A regulatory subunit B family.</text>
</comment>
<dbReference type="PANTHER" id="PTHR11871">
    <property type="entry name" value="PROTEIN PHOSPHATASE PP2A REGULATORY SUBUNIT B"/>
    <property type="match status" value="1"/>
</dbReference>
<dbReference type="GO" id="GO:0000159">
    <property type="term" value="C:protein phosphatase type 2A complex"/>
    <property type="evidence" value="ECO:0007669"/>
    <property type="project" value="UniProtKB-UniRule"/>
</dbReference>
<dbReference type="InterPro" id="IPR001680">
    <property type="entry name" value="WD40_rpt"/>
</dbReference>
<dbReference type="PIRSF" id="PIRSF037309">
    <property type="entry name" value="PP2A_PR55"/>
    <property type="match status" value="1"/>
</dbReference>
<evidence type="ECO:0000256" key="4">
    <source>
        <dbReference type="RuleBase" id="RU331113"/>
    </source>
</evidence>
<dbReference type="SUPFAM" id="SSF50978">
    <property type="entry name" value="WD40 repeat-like"/>
    <property type="match status" value="1"/>
</dbReference>
<proteinExistence type="inferred from homology"/>
<evidence type="ECO:0000256" key="1">
    <source>
        <dbReference type="ARBA" id="ARBA00008259"/>
    </source>
</evidence>